<dbReference type="Gene3D" id="3.30.40.10">
    <property type="entry name" value="Zinc/RING finger domain, C3HC4 (zinc finger)"/>
    <property type="match status" value="1"/>
</dbReference>
<comment type="catalytic activity">
    <reaction evidence="1">
        <text>S-ubiquitinyl-[E2 ubiquitin-conjugating enzyme]-L-cysteine + [acceptor protein]-L-lysine = [E2 ubiquitin-conjugating enzyme]-L-cysteine + N(6)-ubiquitinyl-[acceptor protein]-L-lysine.</text>
        <dbReference type="EC" id="2.3.2.27"/>
    </reaction>
</comment>
<evidence type="ECO:0000256" key="2">
    <source>
        <dbReference type="ARBA" id="ARBA00012483"/>
    </source>
</evidence>
<evidence type="ECO:0000259" key="8">
    <source>
        <dbReference type="PROSITE" id="PS50089"/>
    </source>
</evidence>
<evidence type="ECO:0000313" key="9">
    <source>
        <dbReference type="EnsemblPlants" id="AET7Gv20438000.1"/>
    </source>
</evidence>
<dbReference type="InterPro" id="IPR001841">
    <property type="entry name" value="Znf_RING"/>
</dbReference>
<dbReference type="STRING" id="200361.A0A453R2H2"/>
<sequence>PAAPAVKLGYFPYSMEGRSASEKLVCAICLEVFVHEDICSEVPTCRHVFHRDCIDAWTKCNTTCPLCRVNVSIVIGLKKRSERTSCQLFCFTLAVTCVRRN</sequence>
<keyword evidence="5" id="KW-0862">Zinc</keyword>
<evidence type="ECO:0000313" key="10">
    <source>
        <dbReference type="Proteomes" id="UP000015105"/>
    </source>
</evidence>
<proteinExistence type="inferred from homology"/>
<name>A0A453R2H2_AEGTS</name>
<dbReference type="InterPro" id="IPR013083">
    <property type="entry name" value="Znf_RING/FYVE/PHD"/>
</dbReference>
<dbReference type="PROSITE" id="PS50089">
    <property type="entry name" value="ZF_RING_2"/>
    <property type="match status" value="1"/>
</dbReference>
<dbReference type="GO" id="GO:0008270">
    <property type="term" value="F:zinc ion binding"/>
    <property type="evidence" value="ECO:0007669"/>
    <property type="project" value="UniProtKB-KW"/>
</dbReference>
<dbReference type="EC" id="2.3.2.27" evidence="2"/>
<reference evidence="10" key="1">
    <citation type="journal article" date="2014" name="Science">
        <title>Ancient hybridizations among the ancestral genomes of bread wheat.</title>
        <authorList>
            <consortium name="International Wheat Genome Sequencing Consortium,"/>
            <person name="Marcussen T."/>
            <person name="Sandve S.R."/>
            <person name="Heier L."/>
            <person name="Spannagl M."/>
            <person name="Pfeifer M."/>
            <person name="Jakobsen K.S."/>
            <person name="Wulff B.B."/>
            <person name="Steuernagel B."/>
            <person name="Mayer K.F."/>
            <person name="Olsen O.A."/>
        </authorList>
    </citation>
    <scope>NUCLEOTIDE SEQUENCE [LARGE SCALE GENOMIC DNA]</scope>
    <source>
        <strain evidence="10">cv. AL8/78</strain>
    </source>
</reference>
<accession>A0A453R2H2</accession>
<evidence type="ECO:0000256" key="5">
    <source>
        <dbReference type="ARBA" id="ARBA00022833"/>
    </source>
</evidence>
<dbReference type="PANTHER" id="PTHR14155">
    <property type="entry name" value="RING FINGER DOMAIN-CONTAINING"/>
    <property type="match status" value="1"/>
</dbReference>
<reference evidence="9" key="5">
    <citation type="journal article" date="2021" name="G3 (Bethesda)">
        <title>Aegilops tauschii genome assembly Aet v5.0 features greater sequence contiguity and improved annotation.</title>
        <authorList>
            <person name="Wang L."/>
            <person name="Zhu T."/>
            <person name="Rodriguez J.C."/>
            <person name="Deal K.R."/>
            <person name="Dubcovsky J."/>
            <person name="McGuire P.E."/>
            <person name="Lux T."/>
            <person name="Spannagl M."/>
            <person name="Mayer K.F.X."/>
            <person name="Baldrich P."/>
            <person name="Meyers B.C."/>
            <person name="Huo N."/>
            <person name="Gu Y.Q."/>
            <person name="Zhou H."/>
            <person name="Devos K.M."/>
            <person name="Bennetzen J.L."/>
            <person name="Unver T."/>
            <person name="Budak H."/>
            <person name="Gulick P.J."/>
            <person name="Galiba G."/>
            <person name="Kalapos B."/>
            <person name="Nelson D.R."/>
            <person name="Li P."/>
            <person name="You F.M."/>
            <person name="Luo M.C."/>
            <person name="Dvorak J."/>
        </authorList>
    </citation>
    <scope>NUCLEOTIDE SEQUENCE [LARGE SCALE GENOMIC DNA]</scope>
    <source>
        <strain evidence="9">cv. AL8/78</strain>
    </source>
</reference>
<protein>
    <recommendedName>
        <fullName evidence="2">RING-type E3 ubiquitin transferase</fullName>
        <ecNumber evidence="2">2.3.2.27</ecNumber>
    </recommendedName>
</protein>
<dbReference type="Gramene" id="AET7Gv20438000.1">
    <property type="protein sequence ID" value="AET7Gv20438000.1"/>
    <property type="gene ID" value="AET7Gv20438000"/>
</dbReference>
<reference evidence="9" key="3">
    <citation type="journal article" date="2017" name="Nature">
        <title>Genome sequence of the progenitor of the wheat D genome Aegilops tauschii.</title>
        <authorList>
            <person name="Luo M.C."/>
            <person name="Gu Y.Q."/>
            <person name="Puiu D."/>
            <person name="Wang H."/>
            <person name="Twardziok S.O."/>
            <person name="Deal K.R."/>
            <person name="Huo N."/>
            <person name="Zhu T."/>
            <person name="Wang L."/>
            <person name="Wang Y."/>
            <person name="McGuire P.E."/>
            <person name="Liu S."/>
            <person name="Long H."/>
            <person name="Ramasamy R.K."/>
            <person name="Rodriguez J.C."/>
            <person name="Van S.L."/>
            <person name="Yuan L."/>
            <person name="Wang Z."/>
            <person name="Xia Z."/>
            <person name="Xiao L."/>
            <person name="Anderson O.D."/>
            <person name="Ouyang S."/>
            <person name="Liang Y."/>
            <person name="Zimin A.V."/>
            <person name="Pertea G."/>
            <person name="Qi P."/>
            <person name="Bennetzen J.L."/>
            <person name="Dai X."/>
            <person name="Dawson M.W."/>
            <person name="Muller H.G."/>
            <person name="Kugler K."/>
            <person name="Rivarola-Duarte L."/>
            <person name="Spannagl M."/>
            <person name="Mayer K.F.X."/>
            <person name="Lu F.H."/>
            <person name="Bevan M.W."/>
            <person name="Leroy P."/>
            <person name="Li P."/>
            <person name="You F.M."/>
            <person name="Sun Q."/>
            <person name="Liu Z."/>
            <person name="Lyons E."/>
            <person name="Wicker T."/>
            <person name="Salzberg S.L."/>
            <person name="Devos K.M."/>
            <person name="Dvorak J."/>
        </authorList>
    </citation>
    <scope>NUCLEOTIDE SEQUENCE [LARGE SCALE GENOMIC DNA]</scope>
    <source>
        <strain evidence="9">cv. AL8/78</strain>
    </source>
</reference>
<dbReference type="Pfam" id="PF13639">
    <property type="entry name" value="zf-RING_2"/>
    <property type="match status" value="1"/>
</dbReference>
<dbReference type="EnsemblPlants" id="AET7Gv20438000.1">
    <property type="protein sequence ID" value="AET7Gv20438000.1"/>
    <property type="gene ID" value="AET7Gv20438000"/>
</dbReference>
<comment type="similarity">
    <text evidence="6">Belongs to the RING-type zinc finger family. ATL subfamily.</text>
</comment>
<dbReference type="AlphaFoldDB" id="A0A453R2H2"/>
<dbReference type="Proteomes" id="UP000015105">
    <property type="component" value="Chromosome 7D"/>
</dbReference>
<dbReference type="InterPro" id="IPR053238">
    <property type="entry name" value="RING-H2_zinc_finger"/>
</dbReference>
<evidence type="ECO:0000256" key="4">
    <source>
        <dbReference type="ARBA" id="ARBA00022771"/>
    </source>
</evidence>
<dbReference type="PANTHER" id="PTHR14155:SF633">
    <property type="entry name" value="RING-TYPE DOMAIN-CONTAINING PROTEIN"/>
    <property type="match status" value="1"/>
</dbReference>
<keyword evidence="4 7" id="KW-0863">Zinc-finger</keyword>
<reference evidence="10" key="2">
    <citation type="journal article" date="2017" name="Nat. Plants">
        <title>The Aegilops tauschii genome reveals multiple impacts of transposons.</title>
        <authorList>
            <person name="Zhao G."/>
            <person name="Zou C."/>
            <person name="Li K."/>
            <person name="Wang K."/>
            <person name="Li T."/>
            <person name="Gao L."/>
            <person name="Zhang X."/>
            <person name="Wang H."/>
            <person name="Yang Z."/>
            <person name="Liu X."/>
            <person name="Jiang W."/>
            <person name="Mao L."/>
            <person name="Kong X."/>
            <person name="Jiao Y."/>
            <person name="Jia J."/>
        </authorList>
    </citation>
    <scope>NUCLEOTIDE SEQUENCE [LARGE SCALE GENOMIC DNA]</scope>
    <source>
        <strain evidence="10">cv. AL8/78</strain>
    </source>
</reference>
<organism evidence="9 10">
    <name type="scientific">Aegilops tauschii subsp. strangulata</name>
    <name type="common">Goatgrass</name>
    <dbReference type="NCBI Taxonomy" id="200361"/>
    <lineage>
        <taxon>Eukaryota</taxon>
        <taxon>Viridiplantae</taxon>
        <taxon>Streptophyta</taxon>
        <taxon>Embryophyta</taxon>
        <taxon>Tracheophyta</taxon>
        <taxon>Spermatophyta</taxon>
        <taxon>Magnoliopsida</taxon>
        <taxon>Liliopsida</taxon>
        <taxon>Poales</taxon>
        <taxon>Poaceae</taxon>
        <taxon>BOP clade</taxon>
        <taxon>Pooideae</taxon>
        <taxon>Triticodae</taxon>
        <taxon>Triticeae</taxon>
        <taxon>Triticinae</taxon>
        <taxon>Aegilops</taxon>
    </lineage>
</organism>
<dbReference type="GO" id="GO:0061630">
    <property type="term" value="F:ubiquitin protein ligase activity"/>
    <property type="evidence" value="ECO:0007669"/>
    <property type="project" value="UniProtKB-EC"/>
</dbReference>
<evidence type="ECO:0000256" key="1">
    <source>
        <dbReference type="ARBA" id="ARBA00000900"/>
    </source>
</evidence>
<reference evidence="9" key="4">
    <citation type="submission" date="2019-03" db="UniProtKB">
        <authorList>
            <consortium name="EnsemblPlants"/>
        </authorList>
    </citation>
    <scope>IDENTIFICATION</scope>
</reference>
<keyword evidence="3" id="KW-0479">Metal-binding</keyword>
<evidence type="ECO:0000256" key="7">
    <source>
        <dbReference type="PROSITE-ProRule" id="PRU00175"/>
    </source>
</evidence>
<keyword evidence="10" id="KW-1185">Reference proteome</keyword>
<dbReference type="SMART" id="SM00184">
    <property type="entry name" value="RING"/>
    <property type="match status" value="1"/>
</dbReference>
<feature type="domain" description="RING-type" evidence="8">
    <location>
        <begin position="26"/>
        <end position="68"/>
    </location>
</feature>
<dbReference type="SUPFAM" id="SSF57850">
    <property type="entry name" value="RING/U-box"/>
    <property type="match status" value="1"/>
</dbReference>
<evidence type="ECO:0000256" key="6">
    <source>
        <dbReference type="ARBA" id="ARBA00024209"/>
    </source>
</evidence>
<evidence type="ECO:0000256" key="3">
    <source>
        <dbReference type="ARBA" id="ARBA00022723"/>
    </source>
</evidence>